<dbReference type="EMBL" id="LBZA01000047">
    <property type="protein sequence ID" value="KKR62280.1"/>
    <property type="molecule type" value="Genomic_DNA"/>
</dbReference>
<evidence type="ECO:0000313" key="2">
    <source>
        <dbReference type="Proteomes" id="UP000034293"/>
    </source>
</evidence>
<comment type="caution">
    <text evidence="1">The sequence shown here is derived from an EMBL/GenBank/DDBJ whole genome shotgun (WGS) entry which is preliminary data.</text>
</comment>
<gene>
    <name evidence="1" type="ORF">UU02_C0047G0010</name>
</gene>
<proteinExistence type="predicted"/>
<evidence type="ECO:0000313" key="1">
    <source>
        <dbReference type="EMBL" id="KKR62280.1"/>
    </source>
</evidence>
<name>A0A0G0URK2_9BACT</name>
<accession>A0A0G0URK2</accession>
<reference evidence="1 2" key="1">
    <citation type="journal article" date="2015" name="Nature">
        <title>rRNA introns, odd ribosomes, and small enigmatic genomes across a large radiation of phyla.</title>
        <authorList>
            <person name="Brown C.T."/>
            <person name="Hug L.A."/>
            <person name="Thomas B.C."/>
            <person name="Sharon I."/>
            <person name="Castelle C.J."/>
            <person name="Singh A."/>
            <person name="Wilkins M.J."/>
            <person name="Williams K.H."/>
            <person name="Banfield J.F."/>
        </authorList>
    </citation>
    <scope>NUCLEOTIDE SEQUENCE [LARGE SCALE GENOMIC DNA]</scope>
</reference>
<dbReference type="AlphaFoldDB" id="A0A0G0URK2"/>
<organism evidence="1 2">
    <name type="scientific">Candidatus Woesebacteria bacterium GW2011_GWA1_40_43</name>
    <dbReference type="NCBI Taxonomy" id="1618553"/>
    <lineage>
        <taxon>Bacteria</taxon>
        <taxon>Candidatus Woeseibacteriota</taxon>
    </lineage>
</organism>
<feature type="non-terminal residue" evidence="1">
    <location>
        <position position="40"/>
    </location>
</feature>
<dbReference type="Proteomes" id="UP000034293">
    <property type="component" value="Unassembled WGS sequence"/>
</dbReference>
<sequence>MANLADIITSKVRIKILELFFSNLKEVYHVRGIVRETEEE</sequence>
<protein>
    <submittedName>
        <fullName evidence="1">Uncharacterized protein</fullName>
    </submittedName>
</protein>